<evidence type="ECO:0000256" key="5">
    <source>
        <dbReference type="ARBA" id="ARBA00023015"/>
    </source>
</evidence>
<dbReference type="Gene3D" id="3.30.160.60">
    <property type="entry name" value="Classic Zinc Finger"/>
    <property type="match status" value="1"/>
</dbReference>
<evidence type="ECO:0000256" key="4">
    <source>
        <dbReference type="ARBA" id="ARBA00022833"/>
    </source>
</evidence>
<keyword evidence="6" id="KW-0804">Transcription</keyword>
<dbReference type="Pfam" id="PF13912">
    <property type="entry name" value="zf-C2H2_6"/>
    <property type="match status" value="1"/>
</dbReference>
<reference evidence="10" key="1">
    <citation type="submission" date="2019-11" db="EMBL/GenBank/DDBJ databases">
        <authorList>
            <person name="Liu Y."/>
            <person name="Hou J."/>
            <person name="Li T.-Q."/>
            <person name="Guan C.-H."/>
            <person name="Wu X."/>
            <person name="Wu H.-Z."/>
            <person name="Ling F."/>
            <person name="Zhang R."/>
            <person name="Shi X.-G."/>
            <person name="Ren J.-P."/>
            <person name="Chen E.-F."/>
            <person name="Sun J.-M."/>
        </authorList>
    </citation>
    <scope>NUCLEOTIDE SEQUENCE</scope>
    <source>
        <strain evidence="10">Adult_tree_wgs_1</strain>
        <tissue evidence="10">Leaves</tissue>
    </source>
</reference>
<dbReference type="PROSITE" id="PS50157">
    <property type="entry name" value="ZINC_FINGER_C2H2_2"/>
    <property type="match status" value="1"/>
</dbReference>
<gene>
    <name evidence="10" type="ORF">RHSIM_Rhsim01G0266900</name>
</gene>
<comment type="caution">
    <text evidence="10">The sequence shown here is derived from an EMBL/GenBank/DDBJ whole genome shotgun (WGS) entry which is preliminary data.</text>
</comment>
<dbReference type="InterPro" id="IPR036236">
    <property type="entry name" value="Znf_C2H2_sf"/>
</dbReference>
<keyword evidence="5" id="KW-0805">Transcription regulation</keyword>
<evidence type="ECO:0000313" key="10">
    <source>
        <dbReference type="EMBL" id="KAF7153118.1"/>
    </source>
</evidence>
<evidence type="ECO:0000256" key="8">
    <source>
        <dbReference type="PROSITE-ProRule" id="PRU00042"/>
    </source>
</evidence>
<evidence type="ECO:0000256" key="7">
    <source>
        <dbReference type="ARBA" id="ARBA00023242"/>
    </source>
</evidence>
<dbReference type="EMBL" id="WJXA01000001">
    <property type="protein sequence ID" value="KAF7153118.1"/>
    <property type="molecule type" value="Genomic_DNA"/>
</dbReference>
<evidence type="ECO:0000256" key="6">
    <source>
        <dbReference type="ARBA" id="ARBA00023163"/>
    </source>
</evidence>
<dbReference type="PANTHER" id="PTHR45801:SF110">
    <property type="entry name" value="TRANSCRIPTIONAL REGULATOR SUPERMAN"/>
    <property type="match status" value="1"/>
</dbReference>
<dbReference type="InterPro" id="IPR013087">
    <property type="entry name" value="Znf_C2H2_type"/>
</dbReference>
<keyword evidence="2" id="KW-0479">Metal-binding</keyword>
<accession>A0A834M121</accession>
<organism evidence="10 11">
    <name type="scientific">Rhododendron simsii</name>
    <name type="common">Sims's rhododendron</name>
    <dbReference type="NCBI Taxonomy" id="118357"/>
    <lineage>
        <taxon>Eukaryota</taxon>
        <taxon>Viridiplantae</taxon>
        <taxon>Streptophyta</taxon>
        <taxon>Embryophyta</taxon>
        <taxon>Tracheophyta</taxon>
        <taxon>Spermatophyta</taxon>
        <taxon>Magnoliopsida</taxon>
        <taxon>eudicotyledons</taxon>
        <taxon>Gunneridae</taxon>
        <taxon>Pentapetalae</taxon>
        <taxon>asterids</taxon>
        <taxon>Ericales</taxon>
        <taxon>Ericaceae</taxon>
        <taxon>Ericoideae</taxon>
        <taxon>Rhodoreae</taxon>
        <taxon>Rhododendron</taxon>
    </lineage>
</organism>
<dbReference type="PROSITE" id="PS00028">
    <property type="entry name" value="ZINC_FINGER_C2H2_1"/>
    <property type="match status" value="1"/>
</dbReference>
<evidence type="ECO:0000313" key="11">
    <source>
        <dbReference type="Proteomes" id="UP000626092"/>
    </source>
</evidence>
<keyword evidence="3 8" id="KW-0863">Zinc-finger</keyword>
<dbReference type="PANTHER" id="PTHR45801">
    <property type="entry name" value="OS07G0101800 PROTEIN"/>
    <property type="match status" value="1"/>
</dbReference>
<evidence type="ECO:0000256" key="3">
    <source>
        <dbReference type="ARBA" id="ARBA00022771"/>
    </source>
</evidence>
<evidence type="ECO:0000259" key="9">
    <source>
        <dbReference type="PROSITE" id="PS50157"/>
    </source>
</evidence>
<name>A0A834M121_RHOSS</name>
<dbReference type="AlphaFoldDB" id="A0A834M121"/>
<keyword evidence="4" id="KW-0862">Zinc</keyword>
<dbReference type="GO" id="GO:0005634">
    <property type="term" value="C:nucleus"/>
    <property type="evidence" value="ECO:0007669"/>
    <property type="project" value="UniProtKB-SubCell"/>
</dbReference>
<evidence type="ECO:0000256" key="1">
    <source>
        <dbReference type="ARBA" id="ARBA00004123"/>
    </source>
</evidence>
<dbReference type="GO" id="GO:0008270">
    <property type="term" value="F:zinc ion binding"/>
    <property type="evidence" value="ECO:0007669"/>
    <property type="project" value="UniProtKB-KW"/>
</dbReference>
<proteinExistence type="predicted"/>
<comment type="subcellular location">
    <subcellularLocation>
        <location evidence="1">Nucleus</location>
    </subcellularLocation>
</comment>
<keyword evidence="11" id="KW-1185">Reference proteome</keyword>
<dbReference type="OrthoDB" id="1708403at2759"/>
<dbReference type="InterPro" id="IPR052426">
    <property type="entry name" value="Plant_dev_regulator"/>
</dbReference>
<dbReference type="SUPFAM" id="SSF57667">
    <property type="entry name" value="beta-beta-alpha zinc fingers"/>
    <property type="match status" value="1"/>
</dbReference>
<keyword evidence="7" id="KW-0539">Nucleus</keyword>
<protein>
    <recommendedName>
        <fullName evidence="9">C2H2-type domain-containing protein</fullName>
    </recommendedName>
</protein>
<dbReference type="Proteomes" id="UP000626092">
    <property type="component" value="Unassembled WGS sequence"/>
</dbReference>
<evidence type="ECO:0000256" key="2">
    <source>
        <dbReference type="ARBA" id="ARBA00022723"/>
    </source>
</evidence>
<feature type="domain" description="C2H2-type" evidence="9">
    <location>
        <begin position="40"/>
        <end position="67"/>
    </location>
</feature>
<sequence length="208" mass="23601">MEKANWMRSDKVKWDCSSTGTNMSFERDRTSGHIWPQRNYPCAFCKKQFKSAQALGGHMNIHRRERAELRSSLVLSPIPTLDHPNPNPNPKPSFLVPYASCHSSLTPSLSSLSSSKSSSTCIDEEKMMLLKAVPQSTPVDQRKKIMRHGEFLGFGKLKNFMAQEEEDDDDECRVLKKREKIGTLELGRGLVREGKEDLDLELRLGFSS</sequence>